<dbReference type="GO" id="GO:0010411">
    <property type="term" value="P:xyloglucan metabolic process"/>
    <property type="evidence" value="ECO:0007669"/>
    <property type="project" value="TreeGrafter"/>
</dbReference>
<sequence>MNATGRQPDRPDERRPRVSGRAIEHTASERAESARDTGVSCIRVALVGFHMATVAVAFRDRLLVCTGDVTDPDDWTTETRLEGRDLECIAAVRNGPARYYVGTVADGLFRSADGGETFDRLETRFVAGARTPAADTEPDRVTAVTISPHDPQVVYAGTEPSRIYRSRDGGDSWTRLEGLTDLPSASEWSFPPRPDTHHVRWLAVDPFDPDRLYVGIEAGAFAYTPDGGETWHERPPGARRDNHSLAAHPDREGRLYAAAGDGYAESDDGGETWRQPWDGLEHTYCWSVAPAPDDPDRVLVSSARGASTAHTASRAESYVYRREGERAWERLDGRGLPTGEGVVRAVFATTDRPETVYAVTNRGLFVTRDFGDSWTAIDIDWAAGLESQTPRGLVALS</sequence>
<dbReference type="eggNOG" id="arCOG08113">
    <property type="taxonomic scope" value="Archaea"/>
</dbReference>
<evidence type="ECO:0000256" key="1">
    <source>
        <dbReference type="SAM" id="MobiDB-lite"/>
    </source>
</evidence>
<proteinExistence type="predicted"/>
<dbReference type="InterPro" id="IPR015943">
    <property type="entry name" value="WD40/YVTN_repeat-like_dom_sf"/>
</dbReference>
<dbReference type="AlphaFoldDB" id="L9ZG46"/>
<evidence type="ECO:0000313" key="2">
    <source>
        <dbReference type="EMBL" id="ELY84158.1"/>
    </source>
</evidence>
<feature type="region of interest" description="Disordered" evidence="1">
    <location>
        <begin position="1"/>
        <end position="31"/>
    </location>
</feature>
<dbReference type="Gene3D" id="2.130.10.10">
    <property type="entry name" value="YVTN repeat-like/Quinoprotein amine dehydrogenase"/>
    <property type="match status" value="1"/>
</dbReference>
<accession>L9ZG46</accession>
<dbReference type="PANTHER" id="PTHR43739">
    <property type="entry name" value="XYLOGLUCANASE (EUROFUNG)"/>
    <property type="match status" value="1"/>
</dbReference>
<dbReference type="InterPro" id="IPR052025">
    <property type="entry name" value="Xyloglucanase_GH74"/>
</dbReference>
<feature type="compositionally biased region" description="Basic and acidic residues" evidence="1">
    <location>
        <begin position="7"/>
        <end position="31"/>
    </location>
</feature>
<gene>
    <name evidence="2" type="ORF">C485_16975</name>
</gene>
<evidence type="ECO:0008006" key="4">
    <source>
        <dbReference type="Google" id="ProtNLM"/>
    </source>
</evidence>
<keyword evidence="3" id="KW-1185">Reference proteome</keyword>
<dbReference type="PATRIC" id="fig|1227494.3.peg.3418"/>
<name>L9ZG46_NATA2</name>
<dbReference type="EMBL" id="AOIK01000042">
    <property type="protein sequence ID" value="ELY84158.1"/>
    <property type="molecule type" value="Genomic_DNA"/>
</dbReference>
<organism evidence="2 3">
    <name type="scientific">Natrinema altunense (strain JCM 12890 / CGMCC 1.3731 / AJ2)</name>
    <dbReference type="NCBI Taxonomy" id="1227494"/>
    <lineage>
        <taxon>Archaea</taxon>
        <taxon>Methanobacteriati</taxon>
        <taxon>Methanobacteriota</taxon>
        <taxon>Stenosarchaea group</taxon>
        <taxon>Halobacteria</taxon>
        <taxon>Halobacteriales</taxon>
        <taxon>Natrialbaceae</taxon>
        <taxon>Natrinema</taxon>
    </lineage>
</organism>
<evidence type="ECO:0000313" key="3">
    <source>
        <dbReference type="Proteomes" id="UP000011511"/>
    </source>
</evidence>
<dbReference type="CDD" id="cd15482">
    <property type="entry name" value="Sialidase_non-viral"/>
    <property type="match status" value="1"/>
</dbReference>
<dbReference type="PANTHER" id="PTHR43739:SF5">
    <property type="entry name" value="EXO-ALPHA-SIALIDASE"/>
    <property type="match status" value="1"/>
</dbReference>
<comment type="caution">
    <text evidence="2">The sequence shown here is derived from an EMBL/GenBank/DDBJ whole genome shotgun (WGS) entry which is preliminary data.</text>
</comment>
<dbReference type="SUPFAM" id="SSF110296">
    <property type="entry name" value="Oligoxyloglucan reducing end-specific cellobiohydrolase"/>
    <property type="match status" value="1"/>
</dbReference>
<dbReference type="Proteomes" id="UP000011511">
    <property type="component" value="Unassembled WGS sequence"/>
</dbReference>
<protein>
    <recommendedName>
        <fullName evidence="4">Glycosyl hydrolase</fullName>
    </recommendedName>
</protein>
<reference evidence="2 3" key="1">
    <citation type="journal article" date="2014" name="PLoS Genet.">
        <title>Phylogenetically driven sequencing of extremely halophilic archaea reveals strategies for static and dynamic osmo-response.</title>
        <authorList>
            <person name="Becker E.A."/>
            <person name="Seitzer P.M."/>
            <person name="Tritt A."/>
            <person name="Larsen D."/>
            <person name="Krusor M."/>
            <person name="Yao A.I."/>
            <person name="Wu D."/>
            <person name="Madern D."/>
            <person name="Eisen J.A."/>
            <person name="Darling A.E."/>
            <person name="Facciotti M.T."/>
        </authorList>
    </citation>
    <scope>NUCLEOTIDE SEQUENCE [LARGE SCALE GENOMIC DNA]</scope>
    <source>
        <strain evidence="2 3">JCM 12890</strain>
    </source>
</reference>